<dbReference type="EMBL" id="CZDF01000174">
    <property type="protein sequence ID" value="CUR35517.1"/>
    <property type="molecule type" value="Genomic_DNA"/>
</dbReference>
<sequence>MNSSNNDAKLQRATAKLIRLVRQAVQQASPSEALAIWKLVKTQEIRRQAPNLEANQLDAMLAMLAKDSGADIVEASLTFETASPPSPPTLDTQEPALASSINRKGK</sequence>
<organism evidence="2 3">
    <name type="scientific">Planktothrix tepida PCC 9214</name>
    <dbReference type="NCBI Taxonomy" id="671072"/>
    <lineage>
        <taxon>Bacteria</taxon>
        <taxon>Bacillati</taxon>
        <taxon>Cyanobacteriota</taxon>
        <taxon>Cyanophyceae</taxon>
        <taxon>Oscillatoriophycideae</taxon>
        <taxon>Oscillatoriales</taxon>
        <taxon>Microcoleaceae</taxon>
        <taxon>Planktothrix</taxon>
    </lineage>
</organism>
<feature type="region of interest" description="Disordered" evidence="1">
    <location>
        <begin position="80"/>
        <end position="106"/>
    </location>
</feature>
<evidence type="ECO:0000256" key="1">
    <source>
        <dbReference type="SAM" id="MobiDB-lite"/>
    </source>
</evidence>
<accession>A0A1J1LSF0</accession>
<reference evidence="3" key="1">
    <citation type="submission" date="2015-10" db="EMBL/GenBank/DDBJ databases">
        <authorList>
            <person name="Regsiter A."/>
            <person name="william w."/>
        </authorList>
    </citation>
    <scope>NUCLEOTIDE SEQUENCE [LARGE SCALE GENOMIC DNA]</scope>
</reference>
<dbReference type="AlphaFoldDB" id="A0A1J1LSF0"/>
<dbReference type="RefSeq" id="WP_072722477.1">
    <property type="nucleotide sequence ID" value="NZ_LN889815.1"/>
</dbReference>
<name>A0A1J1LSF0_9CYAN</name>
<evidence type="ECO:0000313" key="2">
    <source>
        <dbReference type="EMBL" id="CUR35517.1"/>
    </source>
</evidence>
<keyword evidence="3" id="KW-1185">Reference proteome</keyword>
<gene>
    <name evidence="2" type="ORF">PL9214670143</name>
</gene>
<proteinExistence type="predicted"/>
<dbReference type="Proteomes" id="UP000184315">
    <property type="component" value="Unassembled WGS sequence"/>
</dbReference>
<dbReference type="STRING" id="671072.PL9214670143"/>
<dbReference type="OrthoDB" id="456448at2"/>
<protein>
    <submittedName>
        <fullName evidence="2">Uncharacterized protein</fullName>
    </submittedName>
</protein>
<evidence type="ECO:0000313" key="3">
    <source>
        <dbReference type="Proteomes" id="UP000184315"/>
    </source>
</evidence>